<dbReference type="EMBL" id="JWZX01001279">
    <property type="protein sequence ID" value="KOO34255.1"/>
    <property type="molecule type" value="Genomic_DNA"/>
</dbReference>
<keyword evidence="1" id="KW-0812">Transmembrane</keyword>
<sequence>MLLCWGSGCDSLRVVSSAAARGTSFVEEVFLRRLSATLMMLLVVGLVNGLVSPWMARPRVPITMMTDTRYLIDPINVGPATAFLEQHPQLDTPRMQVIGHQTPMTDEAVDQFLVFIQDTLDLGVPFAVLWDVRRESFPTMKHLRKVISWLDEGDRAAVWDSRVTCHYLVLRNPLVRAGIGLMARVANAPQPVRCASSDAEALVFAQACARPARVLSARDAEMRLHRPEPAAEVHFTSVQSAEAAVVQSAEAAAQPV</sequence>
<protein>
    <submittedName>
        <fullName evidence="2">Uncharacterized protein</fullName>
    </submittedName>
</protein>
<gene>
    <name evidence="2" type="ORF">Ctob_012417</name>
</gene>
<evidence type="ECO:0000256" key="1">
    <source>
        <dbReference type="SAM" id="Phobius"/>
    </source>
</evidence>
<reference evidence="3" key="1">
    <citation type="journal article" date="2015" name="PLoS Genet.">
        <title>Genome Sequence and Transcriptome Analyses of Chrysochromulina tobin: Metabolic Tools for Enhanced Algal Fitness in the Prominent Order Prymnesiales (Haptophyceae).</title>
        <authorList>
            <person name="Hovde B.T."/>
            <person name="Deodato C.R."/>
            <person name="Hunsperger H.M."/>
            <person name="Ryken S.A."/>
            <person name="Yost W."/>
            <person name="Jha R.K."/>
            <person name="Patterson J."/>
            <person name="Monnat R.J. Jr."/>
            <person name="Barlow S.B."/>
            <person name="Starkenburg S.R."/>
            <person name="Cattolico R.A."/>
        </authorList>
    </citation>
    <scope>NUCLEOTIDE SEQUENCE</scope>
    <source>
        <strain evidence="3">CCMP291</strain>
    </source>
</reference>
<dbReference type="AlphaFoldDB" id="A0A0M0K604"/>
<comment type="caution">
    <text evidence="2">The sequence shown here is derived from an EMBL/GenBank/DDBJ whole genome shotgun (WGS) entry which is preliminary data.</text>
</comment>
<accession>A0A0M0K604</accession>
<keyword evidence="1" id="KW-1133">Transmembrane helix</keyword>
<evidence type="ECO:0000313" key="3">
    <source>
        <dbReference type="Proteomes" id="UP000037460"/>
    </source>
</evidence>
<keyword evidence="3" id="KW-1185">Reference proteome</keyword>
<keyword evidence="1" id="KW-0472">Membrane</keyword>
<dbReference type="Proteomes" id="UP000037460">
    <property type="component" value="Unassembled WGS sequence"/>
</dbReference>
<proteinExistence type="predicted"/>
<organism evidence="2 3">
    <name type="scientific">Chrysochromulina tobinii</name>
    <dbReference type="NCBI Taxonomy" id="1460289"/>
    <lineage>
        <taxon>Eukaryota</taxon>
        <taxon>Haptista</taxon>
        <taxon>Haptophyta</taxon>
        <taxon>Prymnesiophyceae</taxon>
        <taxon>Prymnesiales</taxon>
        <taxon>Chrysochromulinaceae</taxon>
        <taxon>Chrysochromulina</taxon>
    </lineage>
</organism>
<evidence type="ECO:0000313" key="2">
    <source>
        <dbReference type="EMBL" id="KOO34255.1"/>
    </source>
</evidence>
<name>A0A0M0K604_9EUKA</name>
<feature type="transmembrane region" description="Helical" evidence="1">
    <location>
        <begin position="34"/>
        <end position="56"/>
    </location>
</feature>